<dbReference type="InterPro" id="IPR020476">
    <property type="entry name" value="Nudix_hydrolase"/>
</dbReference>
<organism evidence="5 6">
    <name type="scientific">Anaerospora hongkongensis</name>
    <dbReference type="NCBI Taxonomy" id="244830"/>
    <lineage>
        <taxon>Bacteria</taxon>
        <taxon>Bacillati</taxon>
        <taxon>Bacillota</taxon>
        <taxon>Negativicutes</taxon>
        <taxon>Selenomonadales</taxon>
        <taxon>Sporomusaceae</taxon>
        <taxon>Anaerospora</taxon>
    </lineage>
</organism>
<comment type="caution">
    <text evidence="5">The sequence shown here is derived from an EMBL/GenBank/DDBJ whole genome shotgun (WGS) entry which is preliminary data.</text>
</comment>
<name>A0A4R1Q321_9FIRM</name>
<dbReference type="InterPro" id="IPR015797">
    <property type="entry name" value="NUDIX_hydrolase-like_dom_sf"/>
</dbReference>
<dbReference type="AlphaFoldDB" id="A0A4R1Q321"/>
<dbReference type="InterPro" id="IPR000086">
    <property type="entry name" value="NUDIX_hydrolase_dom"/>
</dbReference>
<dbReference type="Pfam" id="PF00293">
    <property type="entry name" value="NUDIX"/>
    <property type="match status" value="1"/>
</dbReference>
<reference evidence="5 6" key="1">
    <citation type="submission" date="2019-03" db="EMBL/GenBank/DDBJ databases">
        <title>Genomic Encyclopedia of Type Strains, Phase IV (KMG-IV): sequencing the most valuable type-strain genomes for metagenomic binning, comparative biology and taxonomic classification.</title>
        <authorList>
            <person name="Goeker M."/>
        </authorList>
    </citation>
    <scope>NUCLEOTIDE SEQUENCE [LARGE SCALE GENOMIC DNA]</scope>
    <source>
        <strain evidence="5 6">DSM 15969</strain>
    </source>
</reference>
<evidence type="ECO:0000259" key="4">
    <source>
        <dbReference type="PROSITE" id="PS51462"/>
    </source>
</evidence>
<dbReference type="Gene3D" id="3.90.79.10">
    <property type="entry name" value="Nucleoside Triphosphate Pyrophosphohydrolase"/>
    <property type="match status" value="1"/>
</dbReference>
<feature type="domain" description="Nudix hydrolase" evidence="4">
    <location>
        <begin position="1"/>
        <end position="121"/>
    </location>
</feature>
<dbReference type="PANTHER" id="PTHR43046">
    <property type="entry name" value="GDP-MANNOSE MANNOSYL HYDROLASE"/>
    <property type="match status" value="1"/>
</dbReference>
<dbReference type="PROSITE" id="PS00893">
    <property type="entry name" value="NUDIX_BOX"/>
    <property type="match status" value="1"/>
</dbReference>
<evidence type="ECO:0000313" key="5">
    <source>
        <dbReference type="EMBL" id="TCL38220.1"/>
    </source>
</evidence>
<dbReference type="EMBL" id="SLUI01000004">
    <property type="protein sequence ID" value="TCL38220.1"/>
    <property type="molecule type" value="Genomic_DNA"/>
</dbReference>
<dbReference type="SUPFAM" id="SSF55811">
    <property type="entry name" value="Nudix"/>
    <property type="match status" value="1"/>
</dbReference>
<dbReference type="PROSITE" id="PS51462">
    <property type="entry name" value="NUDIX"/>
    <property type="match status" value="1"/>
</dbReference>
<evidence type="ECO:0000256" key="3">
    <source>
        <dbReference type="RuleBase" id="RU003476"/>
    </source>
</evidence>
<keyword evidence="6" id="KW-1185">Reference proteome</keyword>
<accession>A0A4R1Q321</accession>
<evidence type="ECO:0000313" key="6">
    <source>
        <dbReference type="Proteomes" id="UP000295063"/>
    </source>
</evidence>
<keyword evidence="2 3" id="KW-0378">Hydrolase</keyword>
<dbReference type="PANTHER" id="PTHR43046:SF2">
    <property type="entry name" value="8-OXO-DGTP DIPHOSPHATASE-RELATED"/>
    <property type="match status" value="1"/>
</dbReference>
<sequence>MKALLFFQNKLLILQKQDRLGAKPWELPGGGVEFGEDPQVALAREIEEETGLTMEFICPLQTWRYQKTANDYLTGLICLCETQDDQVRLSHEHIDYRWIEAHEIGNYALHPSLVEGLRKIDAAKLLQASQKMADFCRQRLMP</sequence>
<gene>
    <name evidence="5" type="ORF">EV210_104189</name>
</gene>
<evidence type="ECO:0000256" key="2">
    <source>
        <dbReference type="ARBA" id="ARBA00022801"/>
    </source>
</evidence>
<comment type="similarity">
    <text evidence="3">Belongs to the Nudix hydrolase family.</text>
</comment>
<dbReference type="InterPro" id="IPR020084">
    <property type="entry name" value="NUDIX_hydrolase_CS"/>
</dbReference>
<proteinExistence type="inferred from homology"/>
<dbReference type="PRINTS" id="PR00502">
    <property type="entry name" value="NUDIXFAMILY"/>
</dbReference>
<dbReference type="Proteomes" id="UP000295063">
    <property type="component" value="Unassembled WGS sequence"/>
</dbReference>
<comment type="cofactor">
    <cofactor evidence="1">
        <name>Mg(2+)</name>
        <dbReference type="ChEBI" id="CHEBI:18420"/>
    </cofactor>
</comment>
<protein>
    <submittedName>
        <fullName evidence="5">8-oxo-dGTP diphosphatase</fullName>
    </submittedName>
</protein>
<evidence type="ECO:0000256" key="1">
    <source>
        <dbReference type="ARBA" id="ARBA00001946"/>
    </source>
</evidence>
<dbReference type="GO" id="GO:0016787">
    <property type="term" value="F:hydrolase activity"/>
    <property type="evidence" value="ECO:0007669"/>
    <property type="project" value="UniProtKB-KW"/>
</dbReference>